<dbReference type="Proteomes" id="UP000036987">
    <property type="component" value="Unassembled WGS sequence"/>
</dbReference>
<name>A0A0K9NJT3_ZOSMR</name>
<dbReference type="InterPro" id="IPR001611">
    <property type="entry name" value="Leu-rich_rpt"/>
</dbReference>
<proteinExistence type="predicted"/>
<comment type="caution">
    <text evidence="2">The sequence shown here is derived from an EMBL/GenBank/DDBJ whole genome shotgun (WGS) entry which is preliminary data.</text>
</comment>
<reference evidence="3" key="1">
    <citation type="journal article" date="2016" name="Nature">
        <title>The genome of the seagrass Zostera marina reveals angiosperm adaptation to the sea.</title>
        <authorList>
            <person name="Olsen J.L."/>
            <person name="Rouze P."/>
            <person name="Verhelst B."/>
            <person name="Lin Y.-C."/>
            <person name="Bayer T."/>
            <person name="Collen J."/>
            <person name="Dattolo E."/>
            <person name="De Paoli E."/>
            <person name="Dittami S."/>
            <person name="Maumus F."/>
            <person name="Michel G."/>
            <person name="Kersting A."/>
            <person name="Lauritano C."/>
            <person name="Lohaus R."/>
            <person name="Toepel M."/>
            <person name="Tonon T."/>
            <person name="Vanneste K."/>
            <person name="Amirebrahimi M."/>
            <person name="Brakel J."/>
            <person name="Bostroem C."/>
            <person name="Chovatia M."/>
            <person name="Grimwood J."/>
            <person name="Jenkins J.W."/>
            <person name="Jueterbock A."/>
            <person name="Mraz A."/>
            <person name="Stam W.T."/>
            <person name="Tice H."/>
            <person name="Bornberg-Bauer E."/>
            <person name="Green P.J."/>
            <person name="Pearson G.A."/>
            <person name="Procaccini G."/>
            <person name="Duarte C.M."/>
            <person name="Schmutz J."/>
            <person name="Reusch T.B.H."/>
            <person name="Van de Peer Y."/>
        </authorList>
    </citation>
    <scope>NUCLEOTIDE SEQUENCE [LARGE SCALE GENOMIC DNA]</scope>
    <source>
        <strain evidence="3">cv. Finnish</strain>
    </source>
</reference>
<accession>A0A0K9NJT3</accession>
<dbReference type="OMA" id="DMEPHLW"/>
<dbReference type="SUPFAM" id="SSF52047">
    <property type="entry name" value="RNI-like"/>
    <property type="match status" value="1"/>
</dbReference>
<dbReference type="PANTHER" id="PTHR38926">
    <property type="entry name" value="F-BOX DOMAIN CONTAINING PROTEIN, EXPRESSED"/>
    <property type="match status" value="1"/>
</dbReference>
<dbReference type="InterPro" id="IPR001810">
    <property type="entry name" value="F-box_dom"/>
</dbReference>
<dbReference type="STRING" id="29655.A0A0K9NJT3"/>
<dbReference type="AlphaFoldDB" id="A0A0K9NJT3"/>
<dbReference type="FunFam" id="1.20.1280.50:FF:000022">
    <property type="entry name" value="F-box protein FBW2"/>
    <property type="match status" value="1"/>
</dbReference>
<dbReference type="OrthoDB" id="550575at2759"/>
<dbReference type="PANTHER" id="PTHR38926:SF2">
    <property type="entry name" value="F-BOX_LRR-REPEAT PROTEIN 21-RELATED"/>
    <property type="match status" value="1"/>
</dbReference>
<dbReference type="Gene3D" id="1.20.1280.50">
    <property type="match status" value="1"/>
</dbReference>
<protein>
    <submittedName>
        <fullName evidence="2">F-box protein-like</fullName>
    </submittedName>
</protein>
<dbReference type="InterPro" id="IPR032675">
    <property type="entry name" value="LRR_dom_sf"/>
</dbReference>
<dbReference type="EMBL" id="LFYR01002199">
    <property type="protein sequence ID" value="KMZ56342.1"/>
    <property type="molecule type" value="Genomic_DNA"/>
</dbReference>
<evidence type="ECO:0000313" key="3">
    <source>
        <dbReference type="Proteomes" id="UP000036987"/>
    </source>
</evidence>
<keyword evidence="3" id="KW-1185">Reference proteome</keyword>
<sequence>MSESASGNKIVEVEESKGWEEMIPDALELIFKSLSLQEILTVIPGVCKSWKKAVTGPYCWQEINIDEWSQRNPQYIDQMIHMLITRSSGFLHKLCVSNLPNDHIFSFIADHAASLHTLELQRSEISNNIVEQVAGKFSNLTFLDISYCGKIGSSGIEAFGKNCRSLFVLKRVMDPFADKVCQDDEAHAIARSMPKLKTLELAYLRLTTDGVLDILTSCKNLEYLDVSGCWEVKLDKKLVKEELPGLKLVGPLIYWELWDNCSDYSESSGYLSWEFMDDGGVGYEVMSDDEGLWDEFMSDDEGLWDDDEDDEEEEEEQGLEQLEVRFYDGGFGNDVFVWPPSP</sequence>
<organism evidence="2 3">
    <name type="scientific">Zostera marina</name>
    <name type="common">Eelgrass</name>
    <dbReference type="NCBI Taxonomy" id="29655"/>
    <lineage>
        <taxon>Eukaryota</taxon>
        <taxon>Viridiplantae</taxon>
        <taxon>Streptophyta</taxon>
        <taxon>Embryophyta</taxon>
        <taxon>Tracheophyta</taxon>
        <taxon>Spermatophyta</taxon>
        <taxon>Magnoliopsida</taxon>
        <taxon>Liliopsida</taxon>
        <taxon>Zosteraceae</taxon>
        <taxon>Zostera</taxon>
    </lineage>
</organism>
<feature type="domain" description="F-box" evidence="1">
    <location>
        <begin position="21"/>
        <end position="61"/>
    </location>
</feature>
<dbReference type="Gene3D" id="3.80.10.10">
    <property type="entry name" value="Ribonuclease Inhibitor"/>
    <property type="match status" value="1"/>
</dbReference>
<dbReference type="Pfam" id="PF13516">
    <property type="entry name" value="LRR_6"/>
    <property type="match status" value="1"/>
</dbReference>
<evidence type="ECO:0000313" key="2">
    <source>
        <dbReference type="EMBL" id="KMZ56342.1"/>
    </source>
</evidence>
<dbReference type="Pfam" id="PF00646">
    <property type="entry name" value="F-box"/>
    <property type="match status" value="1"/>
</dbReference>
<gene>
    <name evidence="2" type="ORF">ZOSMA_96G00160</name>
</gene>
<evidence type="ECO:0000259" key="1">
    <source>
        <dbReference type="Pfam" id="PF00646"/>
    </source>
</evidence>